<dbReference type="InterPro" id="IPR011055">
    <property type="entry name" value="Dup_hybrid_motif"/>
</dbReference>
<keyword evidence="4" id="KW-1185">Reference proteome</keyword>
<name>A0A0R3K4U2_CALMK</name>
<keyword evidence="1" id="KW-0812">Transmembrane</keyword>
<dbReference type="RefSeq" id="WP_057976416.1">
    <property type="nucleotide sequence ID" value="NZ_LKHP01000001.1"/>
</dbReference>
<dbReference type="InterPro" id="IPR050570">
    <property type="entry name" value="Cell_wall_metabolism_enzyme"/>
</dbReference>
<dbReference type="SUPFAM" id="SSF51261">
    <property type="entry name" value="Duplicated hybrid motif"/>
    <property type="match status" value="1"/>
</dbReference>
<evidence type="ECO:0000256" key="1">
    <source>
        <dbReference type="SAM" id="Phobius"/>
    </source>
</evidence>
<comment type="caution">
    <text evidence="3">The sequence shown here is derived from an EMBL/GenBank/DDBJ whole genome shotgun (WGS) entry which is preliminary data.</text>
</comment>
<dbReference type="EMBL" id="LKHP01000001">
    <property type="protein sequence ID" value="KRQ88149.1"/>
    <property type="molecule type" value="Genomic_DNA"/>
</dbReference>
<reference evidence="3 4" key="1">
    <citation type="submission" date="2015-09" db="EMBL/GenBank/DDBJ databases">
        <title>Draft genome sequence of a Caloramator mitchellensis, a moderate thermophile from the Great Artesian Basin of Australia.</title>
        <authorList>
            <person name="Patel B.K."/>
        </authorList>
    </citation>
    <scope>NUCLEOTIDE SEQUENCE [LARGE SCALE GENOMIC DNA]</scope>
    <source>
        <strain evidence="3 4">VF08</strain>
    </source>
</reference>
<dbReference type="InterPro" id="IPR016047">
    <property type="entry name" value="M23ase_b-sheet_dom"/>
</dbReference>
<dbReference type="Pfam" id="PF01551">
    <property type="entry name" value="Peptidase_M23"/>
    <property type="match status" value="1"/>
</dbReference>
<sequence length="220" mass="25250">MYYPNYSNFYKQKNRKNSDYLQKLINNLSIVLIIFIVFLGLKFIKTDNAIKLNEYIKSNIEKDYTSTIKSYAISKLSKINIKSINVFSNNDFMLEFLPVDGKVIVKFGDKLNSADDSSVSKGIIIQTDKTSDVKNVFDGYVEKIENNDKLGLILTIDHHNGYKSIYGNLGEIRFVEGEKVEKEDVIGINSLDPVSKKYNLYYELIQSNASVDPLKFYKTN</sequence>
<accession>A0A0R3K4U2</accession>
<feature type="transmembrane region" description="Helical" evidence="1">
    <location>
        <begin position="20"/>
        <end position="41"/>
    </location>
</feature>
<dbReference type="Proteomes" id="UP000052015">
    <property type="component" value="Unassembled WGS sequence"/>
</dbReference>
<dbReference type="OrthoDB" id="9801106at2"/>
<dbReference type="PANTHER" id="PTHR21666">
    <property type="entry name" value="PEPTIDASE-RELATED"/>
    <property type="match status" value="1"/>
</dbReference>
<dbReference type="CDD" id="cd12797">
    <property type="entry name" value="M23_peptidase"/>
    <property type="match status" value="1"/>
</dbReference>
<dbReference type="PANTHER" id="PTHR21666:SF270">
    <property type="entry name" value="MUREIN HYDROLASE ACTIVATOR ENVC"/>
    <property type="match status" value="1"/>
</dbReference>
<keyword evidence="1" id="KW-1133">Transmembrane helix</keyword>
<protein>
    <submittedName>
        <fullName evidence="3">AmiB activator</fullName>
    </submittedName>
</protein>
<dbReference type="Gene3D" id="2.70.70.10">
    <property type="entry name" value="Glucose Permease (Domain IIA)"/>
    <property type="match status" value="1"/>
</dbReference>
<dbReference type="STRING" id="908809.ABG79_00319"/>
<proteinExistence type="predicted"/>
<keyword evidence="1" id="KW-0472">Membrane</keyword>
<evidence type="ECO:0000313" key="3">
    <source>
        <dbReference type="EMBL" id="KRQ88149.1"/>
    </source>
</evidence>
<gene>
    <name evidence="3" type="ORF">ABG79_00319</name>
</gene>
<evidence type="ECO:0000259" key="2">
    <source>
        <dbReference type="Pfam" id="PF01551"/>
    </source>
</evidence>
<evidence type="ECO:0000313" key="4">
    <source>
        <dbReference type="Proteomes" id="UP000052015"/>
    </source>
</evidence>
<dbReference type="AlphaFoldDB" id="A0A0R3K4U2"/>
<dbReference type="GO" id="GO:0004222">
    <property type="term" value="F:metalloendopeptidase activity"/>
    <property type="evidence" value="ECO:0007669"/>
    <property type="project" value="TreeGrafter"/>
</dbReference>
<organism evidence="3 4">
    <name type="scientific">Caloramator mitchellensis</name>
    <dbReference type="NCBI Taxonomy" id="908809"/>
    <lineage>
        <taxon>Bacteria</taxon>
        <taxon>Bacillati</taxon>
        <taxon>Bacillota</taxon>
        <taxon>Clostridia</taxon>
        <taxon>Eubacteriales</taxon>
        <taxon>Clostridiaceae</taxon>
        <taxon>Caloramator</taxon>
    </lineage>
</organism>
<feature type="domain" description="M23ase beta-sheet core" evidence="2">
    <location>
        <begin position="120"/>
        <end position="213"/>
    </location>
</feature>